<dbReference type="EMBL" id="BQNB010019933">
    <property type="protein sequence ID" value="GJT90553.1"/>
    <property type="molecule type" value="Genomic_DNA"/>
</dbReference>
<reference evidence="4" key="2">
    <citation type="submission" date="2022-01" db="EMBL/GenBank/DDBJ databases">
        <authorList>
            <person name="Yamashiro T."/>
            <person name="Shiraishi A."/>
            <person name="Satake H."/>
            <person name="Nakayama K."/>
        </authorList>
    </citation>
    <scope>NUCLEOTIDE SEQUENCE</scope>
</reference>
<feature type="region of interest" description="Disordered" evidence="2">
    <location>
        <begin position="174"/>
        <end position="217"/>
    </location>
</feature>
<feature type="coiled-coil region" evidence="1">
    <location>
        <begin position="254"/>
        <end position="295"/>
    </location>
</feature>
<protein>
    <submittedName>
        <fullName evidence="4">Ribonuclease H-like domain-containing protein</fullName>
    </submittedName>
</protein>
<evidence type="ECO:0000259" key="3">
    <source>
        <dbReference type="Pfam" id="PF07727"/>
    </source>
</evidence>
<dbReference type="Pfam" id="PF07727">
    <property type="entry name" value="RVT_2"/>
    <property type="match status" value="1"/>
</dbReference>
<accession>A0ABQ5HRZ8</accession>
<feature type="compositionally biased region" description="Basic and acidic residues" evidence="2">
    <location>
        <begin position="313"/>
        <end position="330"/>
    </location>
</feature>
<feature type="compositionally biased region" description="Polar residues" evidence="2">
    <location>
        <begin position="174"/>
        <end position="191"/>
    </location>
</feature>
<evidence type="ECO:0000256" key="2">
    <source>
        <dbReference type="SAM" id="MobiDB-lite"/>
    </source>
</evidence>
<keyword evidence="5" id="KW-1185">Reference proteome</keyword>
<name>A0ABQ5HRZ8_9ASTR</name>
<evidence type="ECO:0000256" key="1">
    <source>
        <dbReference type="SAM" id="Coils"/>
    </source>
</evidence>
<gene>
    <name evidence="4" type="ORF">Tco_1079398</name>
</gene>
<evidence type="ECO:0000313" key="5">
    <source>
        <dbReference type="Proteomes" id="UP001151760"/>
    </source>
</evidence>
<feature type="domain" description="Reverse transcriptase Ty1/copia-type" evidence="3">
    <location>
        <begin position="1"/>
        <end position="56"/>
    </location>
</feature>
<reference evidence="4" key="1">
    <citation type="journal article" date="2022" name="Int. J. Mol. Sci.">
        <title>Draft Genome of Tanacetum Coccineum: Genomic Comparison of Closely Related Tanacetum-Family Plants.</title>
        <authorList>
            <person name="Yamashiro T."/>
            <person name="Shiraishi A."/>
            <person name="Nakayama K."/>
            <person name="Satake H."/>
        </authorList>
    </citation>
    <scope>NUCLEOTIDE SEQUENCE</scope>
</reference>
<feature type="non-terminal residue" evidence="4">
    <location>
        <position position="374"/>
    </location>
</feature>
<dbReference type="Proteomes" id="UP001151760">
    <property type="component" value="Unassembled WGS sequence"/>
</dbReference>
<keyword evidence="1" id="KW-0175">Coiled coil</keyword>
<comment type="caution">
    <text evidence="4">The sequence shown here is derived from an EMBL/GenBank/DDBJ whole genome shotgun (WGS) entry which is preliminary data.</text>
</comment>
<dbReference type="InterPro" id="IPR013103">
    <property type="entry name" value="RVT_2"/>
</dbReference>
<sequence length="374" mass="41919">MDIKSTFLYRKIEEEVYVCQPPGFEDLDFPDRVYKVEKALYRLHEALSDWFTKVKTASTPMETQKPLLKDEKGKEVDVHMYRYHVNPKVSHLHAVKRIFRYLKAWIGSLQQEVINSLDVEQCKKQTVVANSITEAEYVAASSCCGQVPQPSGPTDIVVDKAVHTKLGDSLVRATTTASSLEAEQDSGNITKTRSKETPNEAGSKGTTSGGGPRCQETIGDTIAQAGFENVSKHSNDSLLARGNTLQSDEDCLKLKELMELCTKLQQRVLDLEKTKTTQANEIDSLKRRVKKLERKDRSRTHGLKRLHKVGMSRRVESSRDADSLGEDASKQGRRINAIDADEDITLVNVQDDVDNEMSDVNFLNDEEVFVAGQN</sequence>
<organism evidence="4 5">
    <name type="scientific">Tanacetum coccineum</name>
    <dbReference type="NCBI Taxonomy" id="301880"/>
    <lineage>
        <taxon>Eukaryota</taxon>
        <taxon>Viridiplantae</taxon>
        <taxon>Streptophyta</taxon>
        <taxon>Embryophyta</taxon>
        <taxon>Tracheophyta</taxon>
        <taxon>Spermatophyta</taxon>
        <taxon>Magnoliopsida</taxon>
        <taxon>eudicotyledons</taxon>
        <taxon>Gunneridae</taxon>
        <taxon>Pentapetalae</taxon>
        <taxon>asterids</taxon>
        <taxon>campanulids</taxon>
        <taxon>Asterales</taxon>
        <taxon>Asteraceae</taxon>
        <taxon>Asteroideae</taxon>
        <taxon>Anthemideae</taxon>
        <taxon>Anthemidinae</taxon>
        <taxon>Tanacetum</taxon>
    </lineage>
</organism>
<proteinExistence type="predicted"/>
<evidence type="ECO:0000313" key="4">
    <source>
        <dbReference type="EMBL" id="GJT90553.1"/>
    </source>
</evidence>
<feature type="region of interest" description="Disordered" evidence="2">
    <location>
        <begin position="310"/>
        <end position="336"/>
    </location>
</feature>